<protein>
    <submittedName>
        <fullName evidence="1">Uncharacterized protein</fullName>
    </submittedName>
</protein>
<evidence type="ECO:0000313" key="2">
    <source>
        <dbReference type="Proteomes" id="UP001057402"/>
    </source>
</evidence>
<sequence length="145" mass="15372">MATLNMASAASGFLISGSVVGSSGSTTAPRSIAFFPRDTNNRSGRLLLVRAAEDGAEPAPEPAPAPAATATAEAEAAPKPPPIGPKRGTKVRILRRESYWFKDVGSVVAVDQDPKTRYPVVVRFNKVNYANVSTNNYALDEIQEV</sequence>
<dbReference type="Proteomes" id="UP001057402">
    <property type="component" value="Chromosome 4"/>
</dbReference>
<comment type="caution">
    <text evidence="1">The sequence shown here is derived from an EMBL/GenBank/DDBJ whole genome shotgun (WGS) entry which is preliminary data.</text>
</comment>
<reference evidence="2" key="1">
    <citation type="journal article" date="2023" name="Front. Plant Sci.">
        <title>Chromosomal-level genome assembly of Melastoma candidum provides insights into trichome evolution.</title>
        <authorList>
            <person name="Zhong Y."/>
            <person name="Wu W."/>
            <person name="Sun C."/>
            <person name="Zou P."/>
            <person name="Liu Y."/>
            <person name="Dai S."/>
            <person name="Zhou R."/>
        </authorList>
    </citation>
    <scope>NUCLEOTIDE SEQUENCE [LARGE SCALE GENOMIC DNA]</scope>
</reference>
<dbReference type="EMBL" id="CM042883">
    <property type="protein sequence ID" value="KAI4378989.1"/>
    <property type="molecule type" value="Genomic_DNA"/>
</dbReference>
<organism evidence="1 2">
    <name type="scientific">Melastoma candidum</name>
    <dbReference type="NCBI Taxonomy" id="119954"/>
    <lineage>
        <taxon>Eukaryota</taxon>
        <taxon>Viridiplantae</taxon>
        <taxon>Streptophyta</taxon>
        <taxon>Embryophyta</taxon>
        <taxon>Tracheophyta</taxon>
        <taxon>Spermatophyta</taxon>
        <taxon>Magnoliopsida</taxon>
        <taxon>eudicotyledons</taxon>
        <taxon>Gunneridae</taxon>
        <taxon>Pentapetalae</taxon>
        <taxon>rosids</taxon>
        <taxon>malvids</taxon>
        <taxon>Myrtales</taxon>
        <taxon>Melastomataceae</taxon>
        <taxon>Melastomatoideae</taxon>
        <taxon>Melastomateae</taxon>
        <taxon>Melastoma</taxon>
    </lineage>
</organism>
<keyword evidence="2" id="KW-1185">Reference proteome</keyword>
<gene>
    <name evidence="1" type="ORF">MLD38_016399</name>
</gene>
<proteinExistence type="predicted"/>
<accession>A0ACB9RJF2</accession>
<evidence type="ECO:0000313" key="1">
    <source>
        <dbReference type="EMBL" id="KAI4378989.1"/>
    </source>
</evidence>
<name>A0ACB9RJF2_9MYRT</name>